<evidence type="ECO:0000313" key="2">
    <source>
        <dbReference type="Proteomes" id="UP001239111"/>
    </source>
</evidence>
<protein>
    <submittedName>
        <fullName evidence="1">Uncharacterized protein</fullName>
    </submittedName>
</protein>
<keyword evidence="2" id="KW-1185">Reference proteome</keyword>
<accession>A0ACC2NE48</accession>
<dbReference type="EMBL" id="CM056743">
    <property type="protein sequence ID" value="KAJ8669366.1"/>
    <property type="molecule type" value="Genomic_DNA"/>
</dbReference>
<reference evidence="1" key="1">
    <citation type="submission" date="2023-04" db="EMBL/GenBank/DDBJ databases">
        <title>A chromosome-level genome assembly of the parasitoid wasp Eretmocerus hayati.</title>
        <authorList>
            <person name="Zhong Y."/>
            <person name="Liu S."/>
            <person name="Liu Y."/>
        </authorList>
    </citation>
    <scope>NUCLEOTIDE SEQUENCE</scope>
    <source>
        <strain evidence="1">ZJU_SS_LIU_2023</strain>
    </source>
</reference>
<gene>
    <name evidence="1" type="ORF">QAD02_000625</name>
</gene>
<name>A0ACC2NE48_9HYME</name>
<proteinExistence type="predicted"/>
<evidence type="ECO:0000313" key="1">
    <source>
        <dbReference type="EMBL" id="KAJ8669366.1"/>
    </source>
</evidence>
<sequence>MNRVNTYLEAHDLQSRDIRDVIDEFCDEISKMEGTCIDIGCGPGTITKEVFMPKLPKETLVVGSDISKKMLDHAKEEYKDEKRLSFSELDIQTKKIPSNLVGAFDNAVSFYCLHWCQDIRQVFGNIHQLLRPGGKSLVLFLASNTGFDTYLSLSENPLYKPYMQDVHKYIPYFQHSNNPRMTLKKIIEESGLQVLHCSCREKTFIFNSLSTLEKHAQAVNPFTPRMPAEIRKKFETDQSNDMVRRKISFVSGDDESENNVKVLDRYHVLVAYFEKPSAPNQEKDSTSKQKKNGLIS</sequence>
<organism evidence="1 2">
    <name type="scientific">Eretmocerus hayati</name>
    <dbReference type="NCBI Taxonomy" id="131215"/>
    <lineage>
        <taxon>Eukaryota</taxon>
        <taxon>Metazoa</taxon>
        <taxon>Ecdysozoa</taxon>
        <taxon>Arthropoda</taxon>
        <taxon>Hexapoda</taxon>
        <taxon>Insecta</taxon>
        <taxon>Pterygota</taxon>
        <taxon>Neoptera</taxon>
        <taxon>Endopterygota</taxon>
        <taxon>Hymenoptera</taxon>
        <taxon>Apocrita</taxon>
        <taxon>Proctotrupomorpha</taxon>
        <taxon>Chalcidoidea</taxon>
        <taxon>Aphelinidae</taxon>
        <taxon>Aphelininae</taxon>
        <taxon>Eretmocerus</taxon>
    </lineage>
</organism>
<comment type="caution">
    <text evidence="1">The sequence shown here is derived from an EMBL/GenBank/DDBJ whole genome shotgun (WGS) entry which is preliminary data.</text>
</comment>
<dbReference type="Proteomes" id="UP001239111">
    <property type="component" value="Chromosome 3"/>
</dbReference>